<dbReference type="PANTHER" id="PTHR41523">
    <property type="entry name" value="TWO-COMPONENT SYSTEM SENSOR PROTEIN"/>
    <property type="match status" value="1"/>
</dbReference>
<dbReference type="GO" id="GO:0005886">
    <property type="term" value="C:plasma membrane"/>
    <property type="evidence" value="ECO:0007669"/>
    <property type="project" value="UniProtKB-SubCell"/>
</dbReference>
<evidence type="ECO:0000256" key="15">
    <source>
        <dbReference type="ARBA" id="ARBA00022777"/>
    </source>
</evidence>
<evidence type="ECO:0000256" key="8">
    <source>
        <dbReference type="ARBA" id="ARBA00022606"/>
    </source>
</evidence>
<dbReference type="InterPro" id="IPR003018">
    <property type="entry name" value="GAF"/>
</dbReference>
<dbReference type="SUPFAM" id="SSF55781">
    <property type="entry name" value="GAF domain-like"/>
    <property type="match status" value="1"/>
</dbReference>
<keyword evidence="17" id="KW-1133">Transmembrane helix</keyword>
<evidence type="ECO:0000256" key="3">
    <source>
        <dbReference type="ARBA" id="ARBA00012438"/>
    </source>
</evidence>
<dbReference type="RefSeq" id="WP_139075069.1">
    <property type="nucleotide sequence ID" value="NZ_VDFU01000002.1"/>
</dbReference>
<keyword evidence="14" id="KW-0547">Nucleotide-binding</keyword>
<keyword evidence="5" id="KW-0997">Cell inner membrane</keyword>
<keyword evidence="20" id="KW-0472">Membrane</keyword>
<evidence type="ECO:0000256" key="11">
    <source>
        <dbReference type="ARBA" id="ARBA00022679"/>
    </source>
</evidence>
<evidence type="ECO:0000313" key="25">
    <source>
        <dbReference type="Proteomes" id="UP000305887"/>
    </source>
</evidence>
<evidence type="ECO:0000256" key="14">
    <source>
        <dbReference type="ARBA" id="ARBA00022741"/>
    </source>
</evidence>
<dbReference type="InterPro" id="IPR013656">
    <property type="entry name" value="PAS_4"/>
</dbReference>
<dbReference type="SMART" id="SM00091">
    <property type="entry name" value="PAS"/>
    <property type="match status" value="2"/>
</dbReference>
<accession>A0A5C4N822</accession>
<evidence type="ECO:0000256" key="5">
    <source>
        <dbReference type="ARBA" id="ARBA00022519"/>
    </source>
</evidence>
<feature type="domain" description="PAC" evidence="23">
    <location>
        <begin position="414"/>
        <end position="466"/>
    </location>
</feature>
<dbReference type="EMBL" id="VDFU01000002">
    <property type="protein sequence ID" value="TNC52385.1"/>
    <property type="molecule type" value="Genomic_DNA"/>
</dbReference>
<dbReference type="AlphaFoldDB" id="A0A5C4N822"/>
<keyword evidence="6" id="KW-0600">Photoreceptor protein</keyword>
<dbReference type="PROSITE" id="PS50112">
    <property type="entry name" value="PAS"/>
    <property type="match status" value="1"/>
</dbReference>
<keyword evidence="8" id="KW-0716">Sensory transduction</keyword>
<evidence type="ECO:0000256" key="6">
    <source>
        <dbReference type="ARBA" id="ARBA00022543"/>
    </source>
</evidence>
<evidence type="ECO:0000256" key="16">
    <source>
        <dbReference type="ARBA" id="ARBA00022840"/>
    </source>
</evidence>
<dbReference type="InterPro" id="IPR029016">
    <property type="entry name" value="GAF-like_dom_sf"/>
</dbReference>
<keyword evidence="15" id="KW-0418">Kinase</keyword>
<keyword evidence="12" id="KW-0812">Transmembrane</keyword>
<dbReference type="PROSITE" id="PS50113">
    <property type="entry name" value="PAC"/>
    <property type="match status" value="2"/>
</dbReference>
<evidence type="ECO:0000256" key="19">
    <source>
        <dbReference type="ARBA" id="ARBA00023026"/>
    </source>
</evidence>
<keyword evidence="7" id="KW-0597">Phosphoprotein</keyword>
<evidence type="ECO:0000256" key="7">
    <source>
        <dbReference type="ARBA" id="ARBA00022553"/>
    </source>
</evidence>
<dbReference type="Gene3D" id="2.10.70.100">
    <property type="match status" value="1"/>
</dbReference>
<evidence type="ECO:0000256" key="20">
    <source>
        <dbReference type="ARBA" id="ARBA00023136"/>
    </source>
</evidence>
<keyword evidence="10" id="KW-0288">FMN</keyword>
<organism evidence="24 25">
    <name type="scientific">Rubellimicrobium rubrum</name>
    <dbReference type="NCBI Taxonomy" id="2585369"/>
    <lineage>
        <taxon>Bacteria</taxon>
        <taxon>Pseudomonadati</taxon>
        <taxon>Pseudomonadota</taxon>
        <taxon>Alphaproteobacteria</taxon>
        <taxon>Rhodobacterales</taxon>
        <taxon>Roseobacteraceae</taxon>
        <taxon>Rubellimicrobium</taxon>
    </lineage>
</organism>
<dbReference type="SUPFAM" id="SSF55874">
    <property type="entry name" value="ATPase domain of HSP90 chaperone/DNA topoisomerase II/histidine kinase"/>
    <property type="match status" value="1"/>
</dbReference>
<feature type="domain" description="PAC" evidence="23">
    <location>
        <begin position="286"/>
        <end position="339"/>
    </location>
</feature>
<dbReference type="EC" id="2.7.13.3" evidence="3"/>
<dbReference type="OrthoDB" id="7179697at2"/>
<evidence type="ECO:0000313" key="24">
    <source>
        <dbReference type="EMBL" id="TNC52385.1"/>
    </source>
</evidence>
<keyword evidence="21" id="KW-0675">Receptor</keyword>
<evidence type="ECO:0000256" key="18">
    <source>
        <dbReference type="ARBA" id="ARBA00022991"/>
    </source>
</evidence>
<evidence type="ECO:0000256" key="1">
    <source>
        <dbReference type="ARBA" id="ARBA00000085"/>
    </source>
</evidence>
<dbReference type="GO" id="GO:0004673">
    <property type="term" value="F:protein histidine kinase activity"/>
    <property type="evidence" value="ECO:0007669"/>
    <property type="project" value="UniProtKB-EC"/>
</dbReference>
<dbReference type="CDD" id="cd00130">
    <property type="entry name" value="PAS"/>
    <property type="match status" value="2"/>
</dbReference>
<protein>
    <recommendedName>
        <fullName evidence="3">histidine kinase</fullName>
        <ecNumber evidence="3">2.7.13.3</ecNumber>
    </recommendedName>
</protein>
<dbReference type="Proteomes" id="UP000305887">
    <property type="component" value="Unassembled WGS sequence"/>
</dbReference>
<dbReference type="GO" id="GO:0005524">
    <property type="term" value="F:ATP binding"/>
    <property type="evidence" value="ECO:0007669"/>
    <property type="project" value="UniProtKB-KW"/>
</dbReference>
<dbReference type="InterPro" id="IPR011102">
    <property type="entry name" value="Sig_transdc_His_kinase_HWE"/>
</dbReference>
<evidence type="ECO:0000256" key="10">
    <source>
        <dbReference type="ARBA" id="ARBA00022643"/>
    </source>
</evidence>
<evidence type="ECO:0000256" key="2">
    <source>
        <dbReference type="ARBA" id="ARBA00004429"/>
    </source>
</evidence>
<dbReference type="InterPro" id="IPR000700">
    <property type="entry name" value="PAS-assoc_C"/>
</dbReference>
<dbReference type="InterPro" id="IPR035965">
    <property type="entry name" value="PAS-like_dom_sf"/>
</dbReference>
<comment type="catalytic activity">
    <reaction evidence="1">
        <text>ATP + protein L-histidine = ADP + protein N-phospho-L-histidine.</text>
        <dbReference type="EC" id="2.7.13.3"/>
    </reaction>
</comment>
<feature type="domain" description="PAS" evidence="22">
    <location>
        <begin position="340"/>
        <end position="410"/>
    </location>
</feature>
<dbReference type="Pfam" id="PF07536">
    <property type="entry name" value="HWE_HK"/>
    <property type="match status" value="1"/>
</dbReference>
<evidence type="ECO:0000259" key="22">
    <source>
        <dbReference type="PROSITE" id="PS50112"/>
    </source>
</evidence>
<dbReference type="Gene3D" id="3.30.565.10">
    <property type="entry name" value="Histidine kinase-like ATPase, C-terminal domain"/>
    <property type="match status" value="1"/>
</dbReference>
<keyword evidence="9" id="KW-0285">Flavoprotein</keyword>
<keyword evidence="18" id="KW-0157">Chromophore</keyword>
<dbReference type="NCBIfam" id="TIGR00229">
    <property type="entry name" value="sensory_box"/>
    <property type="match status" value="2"/>
</dbReference>
<dbReference type="SMART" id="SM00086">
    <property type="entry name" value="PAC"/>
    <property type="match status" value="2"/>
</dbReference>
<keyword evidence="11" id="KW-0808">Transferase</keyword>
<evidence type="ECO:0000256" key="21">
    <source>
        <dbReference type="ARBA" id="ARBA00023170"/>
    </source>
</evidence>
<keyword evidence="4" id="KW-1003">Cell membrane</keyword>
<evidence type="ECO:0000259" key="23">
    <source>
        <dbReference type="PROSITE" id="PS50113"/>
    </source>
</evidence>
<keyword evidence="16" id="KW-0067">ATP-binding</keyword>
<dbReference type="FunFam" id="2.10.70.100:FF:000001">
    <property type="entry name" value="Sensory transduction histidine kinase"/>
    <property type="match status" value="1"/>
</dbReference>
<dbReference type="SMART" id="SM00065">
    <property type="entry name" value="GAF"/>
    <property type="match status" value="1"/>
</dbReference>
<comment type="subcellular location">
    <subcellularLocation>
        <location evidence="2">Cell inner membrane</location>
        <topology evidence="2">Multi-pass membrane protein</topology>
    </subcellularLocation>
</comment>
<evidence type="ECO:0000256" key="4">
    <source>
        <dbReference type="ARBA" id="ARBA00022475"/>
    </source>
</evidence>
<evidence type="ECO:0000256" key="12">
    <source>
        <dbReference type="ARBA" id="ARBA00022692"/>
    </source>
</evidence>
<dbReference type="Gene3D" id="3.30.450.20">
    <property type="entry name" value="PAS domain"/>
    <property type="match status" value="2"/>
</dbReference>
<sequence length="661" mass="72343">MEDMPSTMTGVGGEPSWSEEERLRALNRYSILGSERETLFDEVARLAADICEAPVAMVGFITADRHWLKAEIGVGSRDLPLETSFCRHAIQDSGLFVVPDLAQDPRFAQNPFVTGEPGVRFYAGAPLLTPEGVPLGTVCIFDTVPRPDGLDERPARLLRTLARHVMTELELRRALAERDAEITAARYREEERRVAEAALVASEARLRERTADLVRAQRVGRIGGFEVDLRDGNRSRCSPEYLAIHGLPPESWNESHEDWVARIHPDDRTRTERMFLEAVAEGLTSYDFEYRIIRPSDGAVRWIGALAEIEHDGDGRPLRLVGAHSDITARKEAEDALRVSEANYRALFEQAAVGVARVGLDGIFLEVNDRFCTIAGHDRDWLIGRNFGDITLPEDKDRDRASLTALVAGEMATYTVEKRYLRPDGGQVWVNLSVGLVRRPDGTPDHAVAVIEDITDRRRVEDGRQLLVRELNHRVKNLFAIAGGMVAMTARTTRTSVEMARVLTGRLGALASAHDLIQAAVVGSAGTEAVCLQKVAAAVLAPHRPVGEYLGLGGPPVSLGPGAATGLALVLHELATNAAKYGALSVAHGRLDLTWTVGEGRLDLEWRESGGPPVVPPRRAGFGSRLAQRTVEDQLGGTLGQDWWPEGLRVTLSLPVDQLGS</sequence>
<dbReference type="InterPro" id="IPR013655">
    <property type="entry name" value="PAS_fold_3"/>
</dbReference>
<dbReference type="PANTHER" id="PTHR41523:SF8">
    <property type="entry name" value="ETHYLENE RESPONSE SENSOR PROTEIN"/>
    <property type="match status" value="1"/>
</dbReference>
<comment type="caution">
    <text evidence="24">The sequence shown here is derived from an EMBL/GenBank/DDBJ whole genome shotgun (WGS) entry which is preliminary data.</text>
</comment>
<dbReference type="SMART" id="SM00911">
    <property type="entry name" value="HWE_HK"/>
    <property type="match status" value="1"/>
</dbReference>
<dbReference type="InterPro" id="IPR036890">
    <property type="entry name" value="HATPase_C_sf"/>
</dbReference>
<dbReference type="Pfam" id="PF01590">
    <property type="entry name" value="GAF"/>
    <property type="match status" value="1"/>
</dbReference>
<evidence type="ECO:0000256" key="9">
    <source>
        <dbReference type="ARBA" id="ARBA00022630"/>
    </source>
</evidence>
<keyword evidence="13" id="KW-0677">Repeat</keyword>
<dbReference type="Pfam" id="PF08448">
    <property type="entry name" value="PAS_4"/>
    <property type="match status" value="1"/>
</dbReference>
<dbReference type="InterPro" id="IPR000014">
    <property type="entry name" value="PAS"/>
</dbReference>
<reference evidence="24 25" key="1">
    <citation type="submission" date="2019-06" db="EMBL/GenBank/DDBJ databases">
        <title>YIM 131921 draft genome.</title>
        <authorList>
            <person name="Jiang L."/>
        </authorList>
    </citation>
    <scope>NUCLEOTIDE SEQUENCE [LARGE SCALE GENOMIC DNA]</scope>
    <source>
        <strain evidence="24 25">YIM 131921</strain>
    </source>
</reference>
<dbReference type="SUPFAM" id="SSF55785">
    <property type="entry name" value="PYP-like sensor domain (PAS domain)"/>
    <property type="match status" value="2"/>
</dbReference>
<evidence type="ECO:0000256" key="17">
    <source>
        <dbReference type="ARBA" id="ARBA00022989"/>
    </source>
</evidence>
<dbReference type="InterPro" id="IPR001610">
    <property type="entry name" value="PAC"/>
</dbReference>
<proteinExistence type="predicted"/>
<dbReference type="Pfam" id="PF08447">
    <property type="entry name" value="PAS_3"/>
    <property type="match status" value="1"/>
</dbReference>
<name>A0A5C4N822_9RHOB</name>
<dbReference type="Gene3D" id="3.30.450.40">
    <property type="match status" value="1"/>
</dbReference>
<evidence type="ECO:0000256" key="13">
    <source>
        <dbReference type="ARBA" id="ARBA00022737"/>
    </source>
</evidence>
<dbReference type="GO" id="GO:0009881">
    <property type="term" value="F:photoreceptor activity"/>
    <property type="evidence" value="ECO:0007669"/>
    <property type="project" value="UniProtKB-KW"/>
</dbReference>
<keyword evidence="25" id="KW-1185">Reference proteome</keyword>
<keyword evidence="19" id="KW-0843">Virulence</keyword>
<gene>
    <name evidence="24" type="ORF">FHG66_02260</name>
</gene>